<dbReference type="Gene3D" id="3.40.50.1010">
    <property type="entry name" value="5'-nuclease"/>
    <property type="match status" value="1"/>
</dbReference>
<dbReference type="EMBL" id="PQWO01000003">
    <property type="protein sequence ID" value="PZD74420.1"/>
    <property type="molecule type" value="Genomic_DNA"/>
</dbReference>
<keyword evidence="1" id="KW-0378">Hydrolase</keyword>
<dbReference type="Proteomes" id="UP000248857">
    <property type="component" value="Unassembled WGS sequence"/>
</dbReference>
<reference evidence="1 2" key="1">
    <citation type="journal article" date="2018" name="Sci. Rep.">
        <title>A novel species of the marine cyanobacterium Acaryochloris with a unique pigment content and lifestyle.</title>
        <authorList>
            <person name="Partensky F."/>
            <person name="Six C."/>
            <person name="Ratin M."/>
            <person name="Garczarek L."/>
            <person name="Vaulot D."/>
            <person name="Probert I."/>
            <person name="Calteau A."/>
            <person name="Gourvil P."/>
            <person name="Marie D."/>
            <person name="Grebert T."/>
            <person name="Bouchier C."/>
            <person name="Le Panse S."/>
            <person name="Gachenot M."/>
            <person name="Rodriguez F."/>
            <person name="Garrido J.L."/>
        </authorList>
    </citation>
    <scope>NUCLEOTIDE SEQUENCE [LARGE SCALE GENOMIC DNA]</scope>
    <source>
        <strain evidence="1 2">RCC1774</strain>
    </source>
</reference>
<dbReference type="AlphaFoldDB" id="A0A2W1JM22"/>
<accession>A0A2W1JM22</accession>
<keyword evidence="2" id="KW-1185">Reference proteome</keyword>
<comment type="caution">
    <text evidence="1">The sequence shown here is derived from an EMBL/GenBank/DDBJ whole genome shotgun (WGS) entry which is preliminary data.</text>
</comment>
<name>A0A2W1JM22_9CYAN</name>
<dbReference type="EC" id="3.1.-.-" evidence="1"/>
<organism evidence="1 2">
    <name type="scientific">Acaryochloris thomasi RCC1774</name>
    <dbReference type="NCBI Taxonomy" id="1764569"/>
    <lineage>
        <taxon>Bacteria</taxon>
        <taxon>Bacillati</taxon>
        <taxon>Cyanobacteriota</taxon>
        <taxon>Cyanophyceae</taxon>
        <taxon>Acaryochloridales</taxon>
        <taxon>Acaryochloridaceae</taxon>
        <taxon>Acaryochloris</taxon>
        <taxon>Acaryochloris thomasi</taxon>
    </lineage>
</organism>
<dbReference type="GO" id="GO:0016787">
    <property type="term" value="F:hydrolase activity"/>
    <property type="evidence" value="ECO:0007669"/>
    <property type="project" value="UniProtKB-KW"/>
</dbReference>
<evidence type="ECO:0000313" key="1">
    <source>
        <dbReference type="EMBL" id="PZD74420.1"/>
    </source>
</evidence>
<dbReference type="SUPFAM" id="SSF88723">
    <property type="entry name" value="PIN domain-like"/>
    <property type="match status" value="1"/>
</dbReference>
<sequence>MVKFLRGISASRFELIEATAKNINRAADILEQYADSKVDFVDASVMAIAERLNITTVLTIDRQDFSLFRPLHCQNFVVRP</sequence>
<proteinExistence type="predicted"/>
<protein>
    <submittedName>
        <fullName evidence="1">Ribonuclease VapC26</fullName>
        <ecNumber evidence="1">3.1.-.-</ecNumber>
    </submittedName>
</protein>
<evidence type="ECO:0000313" key="2">
    <source>
        <dbReference type="Proteomes" id="UP000248857"/>
    </source>
</evidence>
<dbReference type="InterPro" id="IPR029060">
    <property type="entry name" value="PIN-like_dom_sf"/>
</dbReference>
<gene>
    <name evidence="1" type="ORF">C1752_01129</name>
</gene>